<proteinExistence type="predicted"/>
<dbReference type="EMBL" id="FQUS01000017">
    <property type="protein sequence ID" value="SHG01596.1"/>
    <property type="molecule type" value="Genomic_DNA"/>
</dbReference>
<feature type="domain" description="Methyltransferase type 11" evidence="1">
    <location>
        <begin position="55"/>
        <end position="153"/>
    </location>
</feature>
<dbReference type="SUPFAM" id="SSF53335">
    <property type="entry name" value="S-adenosyl-L-methionine-dependent methyltransferases"/>
    <property type="match status" value="1"/>
</dbReference>
<dbReference type="InterPro" id="IPR029063">
    <property type="entry name" value="SAM-dependent_MTases_sf"/>
</dbReference>
<keyword evidence="2" id="KW-0808">Transferase</keyword>
<evidence type="ECO:0000313" key="3">
    <source>
        <dbReference type="Proteomes" id="UP000184041"/>
    </source>
</evidence>
<dbReference type="GO" id="GO:0032259">
    <property type="term" value="P:methylation"/>
    <property type="evidence" value="ECO:0007669"/>
    <property type="project" value="UniProtKB-KW"/>
</dbReference>
<dbReference type="Pfam" id="PF08241">
    <property type="entry name" value="Methyltransf_11"/>
    <property type="match status" value="1"/>
</dbReference>
<dbReference type="CDD" id="cd02440">
    <property type="entry name" value="AdoMet_MTases"/>
    <property type="match status" value="1"/>
</dbReference>
<dbReference type="RefSeq" id="WP_084088325.1">
    <property type="nucleotide sequence ID" value="NZ_FQUS01000017.1"/>
</dbReference>
<organism evidence="2 3">
    <name type="scientific">Fodinibius roseus</name>
    <dbReference type="NCBI Taxonomy" id="1194090"/>
    <lineage>
        <taxon>Bacteria</taxon>
        <taxon>Pseudomonadati</taxon>
        <taxon>Balneolota</taxon>
        <taxon>Balneolia</taxon>
        <taxon>Balneolales</taxon>
        <taxon>Balneolaceae</taxon>
        <taxon>Fodinibius</taxon>
    </lineage>
</organism>
<name>A0A1M5GD29_9BACT</name>
<keyword evidence="2" id="KW-0489">Methyltransferase</keyword>
<dbReference type="GO" id="GO:0008757">
    <property type="term" value="F:S-adenosylmethionine-dependent methyltransferase activity"/>
    <property type="evidence" value="ECO:0007669"/>
    <property type="project" value="InterPro"/>
</dbReference>
<accession>A0A1M5GD29</accession>
<dbReference type="Gene3D" id="3.40.50.150">
    <property type="entry name" value="Vaccinia Virus protein VP39"/>
    <property type="match status" value="1"/>
</dbReference>
<dbReference type="Proteomes" id="UP000184041">
    <property type="component" value="Unassembled WGS sequence"/>
</dbReference>
<evidence type="ECO:0000313" key="2">
    <source>
        <dbReference type="EMBL" id="SHG01596.1"/>
    </source>
</evidence>
<dbReference type="STRING" id="1194090.SAMN05443144_11710"/>
<dbReference type="InterPro" id="IPR013216">
    <property type="entry name" value="Methyltransf_11"/>
</dbReference>
<dbReference type="OrthoDB" id="9770553at2"/>
<evidence type="ECO:0000259" key="1">
    <source>
        <dbReference type="Pfam" id="PF08241"/>
    </source>
</evidence>
<protein>
    <submittedName>
        <fullName evidence="2">Methyltransferase domain-containing protein</fullName>
    </submittedName>
</protein>
<reference evidence="2 3" key="1">
    <citation type="submission" date="2016-11" db="EMBL/GenBank/DDBJ databases">
        <authorList>
            <person name="Jaros S."/>
            <person name="Januszkiewicz K."/>
            <person name="Wedrychowicz H."/>
        </authorList>
    </citation>
    <scope>NUCLEOTIDE SEQUENCE [LARGE SCALE GENOMIC DNA]</scope>
    <source>
        <strain evidence="2 3">DSM 21986</strain>
    </source>
</reference>
<sequence length="220" mass="24979">MKELSEAEIRELAGQLRSPQGEQGIDVGQKMHETNINMTMAGVDALKLVKGDILLEIGHGNASHVKQTLNRDHGLHYAGLDISETMHEEARRINSALIDRGHASFHLYGGETFPFPDNLFHKIMTVNTIYFWDRPSAILEEAHRVLKPEGLLSIVFAQKSFMEELPFVEYGFRLYDNNDIERLVEQTLFEIIHTQTVTEQVESKDGSQVERTFTTITLKG</sequence>
<dbReference type="AlphaFoldDB" id="A0A1M5GD29"/>
<keyword evidence="3" id="KW-1185">Reference proteome</keyword>
<gene>
    <name evidence="2" type="ORF">SAMN05443144_11710</name>
</gene>